<gene>
    <name evidence="2" type="ORF">KCH_74960</name>
</gene>
<feature type="compositionally biased region" description="Basic residues" evidence="1">
    <location>
        <begin position="9"/>
        <end position="22"/>
    </location>
</feature>
<accession>A0A066YRM3</accession>
<evidence type="ECO:0000256" key="1">
    <source>
        <dbReference type="SAM" id="MobiDB-lite"/>
    </source>
</evidence>
<sequence length="73" mass="8534">MAEAELPSRHRPGHATLHPRRRMLADLTTHHHPRHLTGSFRRWPASPSSYRSRRESHRRPSGTGASSPRRHFR</sequence>
<dbReference type="EMBL" id="JNBY01000162">
    <property type="protein sequence ID" value="KDN80716.1"/>
    <property type="molecule type" value="Genomic_DNA"/>
</dbReference>
<evidence type="ECO:0000313" key="2">
    <source>
        <dbReference type="EMBL" id="KDN80716.1"/>
    </source>
</evidence>
<dbReference type="AlphaFoldDB" id="A0A066YRM3"/>
<name>A0A066YRM3_9ACTN</name>
<comment type="caution">
    <text evidence="2">The sequence shown here is derived from an EMBL/GenBank/DDBJ whole genome shotgun (WGS) entry which is preliminary data.</text>
</comment>
<feature type="region of interest" description="Disordered" evidence="1">
    <location>
        <begin position="1"/>
        <end position="73"/>
    </location>
</feature>
<reference evidence="2 3" key="1">
    <citation type="submission" date="2014-05" db="EMBL/GenBank/DDBJ databases">
        <title>Draft Genome Sequence of Kitasatospora cheerisanensis KCTC 2395.</title>
        <authorList>
            <person name="Nam D.H."/>
        </authorList>
    </citation>
    <scope>NUCLEOTIDE SEQUENCE [LARGE SCALE GENOMIC DNA]</scope>
    <source>
        <strain evidence="2 3">KCTC 2395</strain>
    </source>
</reference>
<organism evidence="2 3">
    <name type="scientific">Kitasatospora cheerisanensis KCTC 2395</name>
    <dbReference type="NCBI Taxonomy" id="1348663"/>
    <lineage>
        <taxon>Bacteria</taxon>
        <taxon>Bacillati</taxon>
        <taxon>Actinomycetota</taxon>
        <taxon>Actinomycetes</taxon>
        <taxon>Kitasatosporales</taxon>
        <taxon>Streptomycetaceae</taxon>
        <taxon>Kitasatospora</taxon>
    </lineage>
</organism>
<dbReference type="PATRIC" id="fig|1348663.4.peg.7245"/>
<keyword evidence="3" id="KW-1185">Reference proteome</keyword>
<dbReference type="HOGENOM" id="CLU_2699800_0_0_11"/>
<proteinExistence type="predicted"/>
<protein>
    <submittedName>
        <fullName evidence="2">Uncharacterized protein</fullName>
    </submittedName>
</protein>
<feature type="compositionally biased region" description="Low complexity" evidence="1">
    <location>
        <begin position="41"/>
        <end position="50"/>
    </location>
</feature>
<evidence type="ECO:0000313" key="3">
    <source>
        <dbReference type="Proteomes" id="UP000027178"/>
    </source>
</evidence>
<dbReference type="Proteomes" id="UP000027178">
    <property type="component" value="Unassembled WGS sequence"/>
</dbReference>